<dbReference type="AlphaFoldDB" id="A0A0F9LJZ0"/>
<comment type="caution">
    <text evidence="1">The sequence shown here is derived from an EMBL/GenBank/DDBJ whole genome shotgun (WGS) entry which is preliminary data.</text>
</comment>
<organism evidence="1">
    <name type="scientific">marine sediment metagenome</name>
    <dbReference type="NCBI Taxonomy" id="412755"/>
    <lineage>
        <taxon>unclassified sequences</taxon>
        <taxon>metagenomes</taxon>
        <taxon>ecological metagenomes</taxon>
    </lineage>
</organism>
<reference evidence="1" key="1">
    <citation type="journal article" date="2015" name="Nature">
        <title>Complex archaea that bridge the gap between prokaryotes and eukaryotes.</title>
        <authorList>
            <person name="Spang A."/>
            <person name="Saw J.H."/>
            <person name="Jorgensen S.L."/>
            <person name="Zaremba-Niedzwiedzka K."/>
            <person name="Martijn J."/>
            <person name="Lind A.E."/>
            <person name="van Eijk R."/>
            <person name="Schleper C."/>
            <person name="Guy L."/>
            <person name="Ettema T.J."/>
        </authorList>
    </citation>
    <scope>NUCLEOTIDE SEQUENCE</scope>
</reference>
<sequence length="131" mass="15559">MKTTEESIAAIKAALQSEKEPMRKLGILKLTWWDKLRWKLNVVRRYRRRAEQKSWNRMECDITQIDWQEYDCPHCSNDHDICVLDCGDTIIYEGDTVECFMCEQEFVATEERFNTYGVDCEILPNPKRGTE</sequence>
<proteinExistence type="predicted"/>
<dbReference type="EMBL" id="LAZR01006229">
    <property type="protein sequence ID" value="KKM93708.1"/>
    <property type="molecule type" value="Genomic_DNA"/>
</dbReference>
<gene>
    <name evidence="1" type="ORF">LCGC14_1205540</name>
</gene>
<protein>
    <submittedName>
        <fullName evidence="1">Uncharacterized protein</fullName>
    </submittedName>
</protein>
<name>A0A0F9LJZ0_9ZZZZ</name>
<accession>A0A0F9LJZ0</accession>
<evidence type="ECO:0000313" key="1">
    <source>
        <dbReference type="EMBL" id="KKM93708.1"/>
    </source>
</evidence>